<feature type="region of interest" description="Disordered" evidence="4">
    <location>
        <begin position="957"/>
        <end position="999"/>
    </location>
</feature>
<dbReference type="InterPro" id="IPR001478">
    <property type="entry name" value="PDZ"/>
</dbReference>
<evidence type="ECO:0000259" key="6">
    <source>
        <dbReference type="PROSITE" id="PS00478"/>
    </source>
</evidence>
<dbReference type="Gene3D" id="2.10.110.10">
    <property type="entry name" value="Cysteine Rich Protein"/>
    <property type="match status" value="1"/>
</dbReference>
<dbReference type="PANTHER" id="PTHR46767">
    <property type="entry name" value="LIM DOMAIN ONLY PROTEIN 7"/>
    <property type="match status" value="1"/>
</dbReference>
<dbReference type="Proteomes" id="UP001205998">
    <property type="component" value="Unassembled WGS sequence"/>
</dbReference>
<proteinExistence type="predicted"/>
<dbReference type="InterPro" id="IPR029978">
    <property type="entry name" value="LMO-7"/>
</dbReference>
<evidence type="ECO:0000256" key="1">
    <source>
        <dbReference type="ARBA" id="ARBA00022723"/>
    </source>
</evidence>
<name>A0AAD5AZX3_SILAS</name>
<dbReference type="CDD" id="cd08368">
    <property type="entry name" value="LIM"/>
    <property type="match status" value="1"/>
</dbReference>
<dbReference type="SMART" id="SM00132">
    <property type="entry name" value="LIM"/>
    <property type="match status" value="1"/>
</dbReference>
<keyword evidence="2" id="KW-0862">Zinc</keyword>
<dbReference type="GO" id="GO:0046872">
    <property type="term" value="F:metal ion binding"/>
    <property type="evidence" value="ECO:0007669"/>
    <property type="project" value="UniProtKB-KW"/>
</dbReference>
<evidence type="ECO:0000256" key="2">
    <source>
        <dbReference type="ARBA" id="ARBA00022833"/>
    </source>
</evidence>
<dbReference type="InterPro" id="IPR036034">
    <property type="entry name" value="PDZ_sf"/>
</dbReference>
<evidence type="ECO:0000256" key="5">
    <source>
        <dbReference type="SAM" id="SignalP"/>
    </source>
</evidence>
<dbReference type="SMART" id="SM00228">
    <property type="entry name" value="PDZ"/>
    <property type="match status" value="1"/>
</dbReference>
<dbReference type="FunFam" id="1.10.418.10:FF:000038">
    <property type="entry name" value="LIM and calponin homology domains-containing protein 1"/>
    <property type="match status" value="1"/>
</dbReference>
<sequence length="1409" mass="157465">MLLQLWLQNFLSLGEALPVRASPDENGSQAELEVWYEIVHLFQVGLEFLEMEWREQPAVGCEVAFVEAQRWVEEVTRKRFGSSHFRSALENGVLLCDLINKLKPGIIKRVNRLSTPIAGLDNVTVFLKACGKLGLNDAQLFHPGDLQDVSTRVTVRHQETSRRLKNVLITIYWLGRKAQADPCYGGPQLNFKAFEGLLGVALSKALEEGSCPNSSARDSGFAETWYPEREVPSYRREDSVDSLDSVESHTPSVTSECMLIAGSEGFGSDAEAEHCFRMTEPMSASGRERRNVPAPLRKKRFQQHEEGSRGRVGALHSENGQGLVSPSLDLPPISAFHQWAHDYQSDSESDTDRPEPDLVQDDLASRRFRSTTSNAPVNFAVPLNPRNMKSFSAVTPSSKRLWVTMSDESRLANVPHERSSQSTSPLPRSTDGYENAFLEDELLLQAWNEDSSESDEGQSYADPIQDDLYARKVLQATHQISGNTDSDKYLPKYWTPEEDAHVGKIRLGSQRRPWYKKMQGFRSKSMSDITLEPTAKKSESSTSFHSSKNQRSKTATVSMRQELFRQYQGRLRESEAKWQEDLNKWKTRRRSVNTDLQKTKEERGVTGVTFPAREDQEKRRSIHREEPVMASIATDEASSSFPLTSSGSSMPAAMCSSGQVPEHRGCSPANGTIEASHRTPPVVSRASDYIQSSSSPSVPASDTDSASGPVQRAKSLEGVFSGSPQMSAMLPRGFRRSEGTSRLSTGVTPRPFGTKSSRMSTQLRFHSIDDPPNDQRAQSQLPTSFPHQGTPDYKDDSHSSIHATLQLQKKQREEKRGKRIDSAPSIHSFVSASILVPEKVLCTSRQDEVDHHDMRVSLTKAPNSSTDFGFQAHWDSTGARIKSIQPSSPAQLCHLQAGDEIVALGGQRVAEMSYEQWKANMDAALREGKLLMEIRRLSLNGHPDHHTSSLPVENETKAQVNGHPDHGLSVKATNGSFRKGPDPTKNKGGSESAISDLQVPCIGASSSRWSWNTEEERRRQEKWQMEQEHLLQEKYRRDQERLEEAWRRDQQEAALEENNGPEVHQPSEEVPSLPSGNVKHYAPPPFPRRSNSPTFEAATQKAQETALIQSKQVQIAAAAHPSIEECDSSSKTSQWPDESYEFAKLTASDRKKSKSTPSLDGNHKQDSRVSIKKKKGRPSQVEQDRLQILEEMRKKTPVLTDSSWIRQRSTCTIHKEPISVASLRRHESLENIPSSSSSSSTTTNRSSSSKQFSSSSQSLSGLSSIVPYRGYSGRCSLGPGAAIFSNALKQSSWSQTASFSPVSDTEEACSKAQQHDRLASHRRPCSRCEQPLVKGPAMVIESLDLCFHVGCFKCVSCRTELRRDPESGAQVRVRHRQLFCNTCYNQLRVDVKEEEKEKETVKEDDRMTR</sequence>
<feature type="domain" description="LIM zinc-binding" evidence="6">
    <location>
        <begin position="1325"/>
        <end position="1361"/>
    </location>
</feature>
<feature type="region of interest" description="Disordered" evidence="4">
    <location>
        <begin position="1054"/>
        <end position="1103"/>
    </location>
</feature>
<dbReference type="InterPro" id="IPR001715">
    <property type="entry name" value="CH_dom"/>
</dbReference>
<evidence type="ECO:0000256" key="3">
    <source>
        <dbReference type="ARBA" id="ARBA00023038"/>
    </source>
</evidence>
<feature type="region of interest" description="Disordered" evidence="4">
    <location>
        <begin position="532"/>
        <end position="557"/>
    </location>
</feature>
<gene>
    <name evidence="7" type="ORF">C0J50_14520</name>
</gene>
<dbReference type="SMART" id="SM00033">
    <property type="entry name" value="CH"/>
    <property type="match status" value="1"/>
</dbReference>
<dbReference type="GO" id="GO:0030155">
    <property type="term" value="P:regulation of cell adhesion"/>
    <property type="evidence" value="ECO:0007669"/>
    <property type="project" value="InterPro"/>
</dbReference>
<dbReference type="PANTHER" id="PTHR46767:SF2">
    <property type="entry name" value="LIM DOMAIN 7B"/>
    <property type="match status" value="1"/>
</dbReference>
<feature type="chain" id="PRO_5042229669" evidence="5">
    <location>
        <begin position="17"/>
        <end position="1409"/>
    </location>
</feature>
<reference evidence="7" key="1">
    <citation type="submission" date="2018-07" db="EMBL/GenBank/DDBJ databases">
        <title>Comparative genomics of catfishes provides insights into carnivory and benthic adaptation.</title>
        <authorList>
            <person name="Zhang Y."/>
            <person name="Wang D."/>
            <person name="Peng Z."/>
            <person name="Zheng S."/>
            <person name="Shao F."/>
            <person name="Tao W."/>
        </authorList>
    </citation>
    <scope>NUCLEOTIDE SEQUENCE</scope>
    <source>
        <strain evidence="7">Chongqing</strain>
    </source>
</reference>
<feature type="compositionally biased region" description="Polar residues" evidence="4">
    <location>
        <begin position="754"/>
        <end position="764"/>
    </location>
</feature>
<dbReference type="Pfam" id="PF15949">
    <property type="entry name" value="DUF4757"/>
    <property type="match status" value="1"/>
</dbReference>
<feature type="region of interest" description="Disordered" evidence="4">
    <location>
        <begin position="1224"/>
        <end position="1261"/>
    </location>
</feature>
<keyword evidence="3" id="KW-0440">LIM domain</keyword>
<dbReference type="InterPro" id="IPR036872">
    <property type="entry name" value="CH_dom_sf"/>
</dbReference>
<feature type="region of interest" description="Disordered" evidence="4">
    <location>
        <begin position="635"/>
        <end position="798"/>
    </location>
</feature>
<feature type="compositionally biased region" description="Low complexity" evidence="4">
    <location>
        <begin position="692"/>
        <end position="707"/>
    </location>
</feature>
<dbReference type="Gene3D" id="2.30.42.10">
    <property type="match status" value="1"/>
</dbReference>
<comment type="caution">
    <text evidence="7">The sequence shown here is derived from an EMBL/GenBank/DDBJ whole genome shotgun (WGS) entry which is preliminary data.</text>
</comment>
<dbReference type="EMBL" id="MU551540">
    <property type="protein sequence ID" value="KAI5625966.1"/>
    <property type="molecule type" value="Genomic_DNA"/>
</dbReference>
<dbReference type="Gene3D" id="1.10.418.10">
    <property type="entry name" value="Calponin-like domain"/>
    <property type="match status" value="1"/>
</dbReference>
<organism evidence="7 8">
    <name type="scientific">Silurus asotus</name>
    <name type="common">Amur catfish</name>
    <name type="synonym">Parasilurus asotus</name>
    <dbReference type="NCBI Taxonomy" id="30991"/>
    <lineage>
        <taxon>Eukaryota</taxon>
        <taxon>Metazoa</taxon>
        <taxon>Chordata</taxon>
        <taxon>Craniata</taxon>
        <taxon>Vertebrata</taxon>
        <taxon>Euteleostomi</taxon>
        <taxon>Actinopterygii</taxon>
        <taxon>Neopterygii</taxon>
        <taxon>Teleostei</taxon>
        <taxon>Ostariophysi</taxon>
        <taxon>Siluriformes</taxon>
        <taxon>Siluridae</taxon>
        <taxon>Silurus</taxon>
    </lineage>
</organism>
<feature type="compositionally biased region" description="Low complexity" evidence="4">
    <location>
        <begin position="1234"/>
        <end position="1261"/>
    </location>
</feature>
<dbReference type="SUPFAM" id="SSF47576">
    <property type="entry name" value="Calponin-homology domain, CH-domain"/>
    <property type="match status" value="1"/>
</dbReference>
<feature type="signal peptide" evidence="5">
    <location>
        <begin position="1"/>
        <end position="16"/>
    </location>
</feature>
<dbReference type="CDD" id="cd00136">
    <property type="entry name" value="PDZ_canonical"/>
    <property type="match status" value="1"/>
</dbReference>
<keyword evidence="1" id="KW-0479">Metal-binding</keyword>
<dbReference type="SUPFAM" id="SSF50156">
    <property type="entry name" value="PDZ domain-like"/>
    <property type="match status" value="1"/>
</dbReference>
<feature type="compositionally biased region" description="Polar residues" evidence="4">
    <location>
        <begin position="775"/>
        <end position="787"/>
    </location>
</feature>
<feature type="region of interest" description="Disordered" evidence="4">
    <location>
        <begin position="410"/>
        <end position="432"/>
    </location>
</feature>
<feature type="region of interest" description="Disordered" evidence="4">
    <location>
        <begin position="1145"/>
        <end position="1184"/>
    </location>
</feature>
<dbReference type="InterPro" id="IPR001781">
    <property type="entry name" value="Znf_LIM"/>
</dbReference>
<dbReference type="GO" id="GO:0023051">
    <property type="term" value="P:regulation of signaling"/>
    <property type="evidence" value="ECO:0007669"/>
    <property type="project" value="InterPro"/>
</dbReference>
<dbReference type="Pfam" id="PF00595">
    <property type="entry name" value="PDZ"/>
    <property type="match status" value="1"/>
</dbReference>
<keyword evidence="8" id="KW-1185">Reference proteome</keyword>
<dbReference type="Pfam" id="PF00412">
    <property type="entry name" value="LIM"/>
    <property type="match status" value="1"/>
</dbReference>
<protein>
    <submittedName>
        <fullName evidence="7">LIM domain only protein 7</fullName>
    </submittedName>
</protein>
<dbReference type="InterPro" id="IPR031865">
    <property type="entry name" value="DUF4757"/>
</dbReference>
<feature type="compositionally biased region" description="Low complexity" evidence="4">
    <location>
        <begin position="638"/>
        <end position="649"/>
    </location>
</feature>
<keyword evidence="5" id="KW-0732">Signal</keyword>
<evidence type="ECO:0000256" key="4">
    <source>
        <dbReference type="SAM" id="MobiDB-lite"/>
    </source>
</evidence>
<evidence type="ECO:0000313" key="7">
    <source>
        <dbReference type="EMBL" id="KAI5625966.1"/>
    </source>
</evidence>
<dbReference type="Pfam" id="PF00307">
    <property type="entry name" value="CH"/>
    <property type="match status" value="1"/>
</dbReference>
<dbReference type="PROSITE" id="PS00478">
    <property type="entry name" value="LIM_DOMAIN_1"/>
    <property type="match status" value="1"/>
</dbReference>
<accession>A0AAD5AZX3</accession>
<feature type="region of interest" description="Disordered" evidence="4">
    <location>
        <begin position="282"/>
        <end position="329"/>
    </location>
</feature>
<feature type="compositionally biased region" description="Basic and acidic residues" evidence="4">
    <location>
        <begin position="410"/>
        <end position="419"/>
    </location>
</feature>
<evidence type="ECO:0000313" key="8">
    <source>
        <dbReference type="Proteomes" id="UP001205998"/>
    </source>
</evidence>